<dbReference type="EMBL" id="KN409047">
    <property type="protein sequence ID" value="KHG17791.1"/>
    <property type="molecule type" value="Genomic_DNA"/>
</dbReference>
<accession>A0A0B0P392</accession>
<protein>
    <submittedName>
        <fullName evidence="1">Uncharacterized protein</fullName>
    </submittedName>
</protein>
<reference evidence="2" key="1">
    <citation type="submission" date="2014-09" db="EMBL/GenBank/DDBJ databases">
        <authorList>
            <person name="Mudge J."/>
            <person name="Ramaraj T."/>
            <person name="Lindquist I.E."/>
            <person name="Bharti A.K."/>
            <person name="Sundararajan A."/>
            <person name="Cameron C.T."/>
            <person name="Woodward J.E."/>
            <person name="May G.D."/>
            <person name="Brubaker C."/>
            <person name="Broadhvest J."/>
            <person name="Wilkins T.A."/>
        </authorList>
    </citation>
    <scope>NUCLEOTIDE SEQUENCE</scope>
    <source>
        <strain evidence="2">cv. AKA8401</strain>
    </source>
</reference>
<evidence type="ECO:0000313" key="2">
    <source>
        <dbReference type="Proteomes" id="UP000032142"/>
    </source>
</evidence>
<name>A0A0B0P392_GOSAR</name>
<keyword evidence="2" id="KW-1185">Reference proteome</keyword>
<dbReference type="AlphaFoldDB" id="A0A0B0P392"/>
<organism evidence="1 2">
    <name type="scientific">Gossypium arboreum</name>
    <name type="common">Tree cotton</name>
    <name type="synonym">Gossypium nanking</name>
    <dbReference type="NCBI Taxonomy" id="29729"/>
    <lineage>
        <taxon>Eukaryota</taxon>
        <taxon>Viridiplantae</taxon>
        <taxon>Streptophyta</taxon>
        <taxon>Embryophyta</taxon>
        <taxon>Tracheophyta</taxon>
        <taxon>Spermatophyta</taxon>
        <taxon>Magnoliopsida</taxon>
        <taxon>eudicotyledons</taxon>
        <taxon>Gunneridae</taxon>
        <taxon>Pentapetalae</taxon>
        <taxon>rosids</taxon>
        <taxon>malvids</taxon>
        <taxon>Malvales</taxon>
        <taxon>Malvaceae</taxon>
        <taxon>Malvoideae</taxon>
        <taxon>Gossypium</taxon>
    </lineage>
</organism>
<sequence length="51" mass="6121">MLMSYLLFSYELTKCKAYPPPFFPMFPRVVRLARVGGRQRYYRTVELMLLA</sequence>
<proteinExistence type="predicted"/>
<gene>
    <name evidence="1" type="ORF">F383_23692</name>
</gene>
<evidence type="ECO:0000313" key="1">
    <source>
        <dbReference type="EMBL" id="KHG17791.1"/>
    </source>
</evidence>
<dbReference type="Proteomes" id="UP000032142">
    <property type="component" value="Unassembled WGS sequence"/>
</dbReference>